<dbReference type="Pfam" id="PF00078">
    <property type="entry name" value="RVT_1"/>
    <property type="match status" value="1"/>
</dbReference>
<evidence type="ECO:0000259" key="1">
    <source>
        <dbReference type="PROSITE" id="PS50994"/>
    </source>
</evidence>
<keyword evidence="3" id="KW-1185">Reference proteome</keyword>
<dbReference type="InterPro" id="IPR036397">
    <property type="entry name" value="RNaseH_sf"/>
</dbReference>
<dbReference type="PANTHER" id="PTHR37984">
    <property type="entry name" value="PROTEIN CBG26694"/>
    <property type="match status" value="1"/>
</dbReference>
<dbReference type="EMBL" id="BQNB010014811">
    <property type="protein sequence ID" value="GJT32670.1"/>
    <property type="molecule type" value="Genomic_DNA"/>
</dbReference>
<dbReference type="PANTHER" id="PTHR37984:SF5">
    <property type="entry name" value="PROTEIN NYNRIN-LIKE"/>
    <property type="match status" value="1"/>
</dbReference>
<dbReference type="SUPFAM" id="SSF53098">
    <property type="entry name" value="Ribonuclease H-like"/>
    <property type="match status" value="1"/>
</dbReference>
<sequence>MTPHQLVERQQGCVRLVTTRHGRCLKADHSTFFKCKSKHHLGSTKAKSSRFEKSKAVMKEVEEWIKEGSVRPVQYPTWISNPVLVKKIEAVMGFPFKYFLDAYKGYHQIQMSDEDEEKTVFYTEQGTYCYTKMSFGLKNAEETYQRLVYLAFQAQLGRNLEAYVDDMVIKIKTEQEMTMDISKTFDNLRKVTMKLNPKKCSFKVKEGKLLGYMVTSKGIQANPKKTKAVTEMRSPKTLKEMQSLTGKLAASNRFLSRSAERALPFFETLKNVTKENKDDFRWTKEAEQAFQEMKKLIMELPTLTTPGVKETLYVYLTASKDAWGLDILGPLSEGLGRLEFFIVAIDYFTKWMEAKPLAKTPGKEVKKFVWENIVCRFGLPRVIVTDNETQLVNDPFKSWCEKWKIKQMNTTIAHPQANGLVERGTKSLMHNLKARLGRERVGWVDELPNILWAHRTMLKTSNGETPFNLTYRSEAVIPVEIGMPTYRTIQFNEAQNEKEMRLNLDIIQEMREIAAIREAKYKKKVEQYYNKWVRPMSFNVGDFVYQRNEASRVKNQGKLGPNWEGPYRVVE</sequence>
<dbReference type="GO" id="GO:0003964">
    <property type="term" value="F:RNA-directed DNA polymerase activity"/>
    <property type="evidence" value="ECO:0007669"/>
    <property type="project" value="UniProtKB-KW"/>
</dbReference>
<feature type="domain" description="Integrase catalytic" evidence="1">
    <location>
        <begin position="302"/>
        <end position="474"/>
    </location>
</feature>
<dbReference type="InterPro" id="IPR043502">
    <property type="entry name" value="DNA/RNA_pol_sf"/>
</dbReference>
<dbReference type="SUPFAM" id="SSF56672">
    <property type="entry name" value="DNA/RNA polymerases"/>
    <property type="match status" value="1"/>
</dbReference>
<dbReference type="Proteomes" id="UP001151760">
    <property type="component" value="Unassembled WGS sequence"/>
</dbReference>
<dbReference type="Gene3D" id="3.30.70.270">
    <property type="match status" value="2"/>
</dbReference>
<accession>A0ABQ5CZZ8</accession>
<evidence type="ECO:0000313" key="3">
    <source>
        <dbReference type="Proteomes" id="UP001151760"/>
    </source>
</evidence>
<proteinExistence type="predicted"/>
<dbReference type="Pfam" id="PF00665">
    <property type="entry name" value="rve"/>
    <property type="match status" value="1"/>
</dbReference>
<gene>
    <name evidence="2" type="ORF">Tco_0923089</name>
</gene>
<evidence type="ECO:0000313" key="2">
    <source>
        <dbReference type="EMBL" id="GJT32670.1"/>
    </source>
</evidence>
<keyword evidence="2" id="KW-0808">Transferase</keyword>
<dbReference type="InterPro" id="IPR050951">
    <property type="entry name" value="Retrovirus_Pol_polyprotein"/>
</dbReference>
<dbReference type="InterPro" id="IPR001584">
    <property type="entry name" value="Integrase_cat-core"/>
</dbReference>
<dbReference type="Gene3D" id="3.30.420.10">
    <property type="entry name" value="Ribonuclease H-like superfamily/Ribonuclease H"/>
    <property type="match status" value="1"/>
</dbReference>
<dbReference type="InterPro" id="IPR000477">
    <property type="entry name" value="RT_dom"/>
</dbReference>
<reference evidence="2" key="2">
    <citation type="submission" date="2022-01" db="EMBL/GenBank/DDBJ databases">
        <authorList>
            <person name="Yamashiro T."/>
            <person name="Shiraishi A."/>
            <person name="Satake H."/>
            <person name="Nakayama K."/>
        </authorList>
    </citation>
    <scope>NUCLEOTIDE SEQUENCE</scope>
</reference>
<dbReference type="Gene3D" id="3.10.10.10">
    <property type="entry name" value="HIV Type 1 Reverse Transcriptase, subunit A, domain 1"/>
    <property type="match status" value="1"/>
</dbReference>
<keyword evidence="2" id="KW-0548">Nucleotidyltransferase</keyword>
<dbReference type="CDD" id="cd01647">
    <property type="entry name" value="RT_LTR"/>
    <property type="match status" value="1"/>
</dbReference>
<reference evidence="2" key="1">
    <citation type="journal article" date="2022" name="Int. J. Mol. Sci.">
        <title>Draft Genome of Tanacetum Coccineum: Genomic Comparison of Closely Related Tanacetum-Family Plants.</title>
        <authorList>
            <person name="Yamashiro T."/>
            <person name="Shiraishi A."/>
            <person name="Nakayama K."/>
            <person name="Satake H."/>
        </authorList>
    </citation>
    <scope>NUCLEOTIDE SEQUENCE</scope>
</reference>
<dbReference type="InterPro" id="IPR012337">
    <property type="entry name" value="RNaseH-like_sf"/>
</dbReference>
<name>A0ABQ5CZZ8_9ASTR</name>
<keyword evidence="2" id="KW-0695">RNA-directed DNA polymerase</keyword>
<organism evidence="2 3">
    <name type="scientific">Tanacetum coccineum</name>
    <dbReference type="NCBI Taxonomy" id="301880"/>
    <lineage>
        <taxon>Eukaryota</taxon>
        <taxon>Viridiplantae</taxon>
        <taxon>Streptophyta</taxon>
        <taxon>Embryophyta</taxon>
        <taxon>Tracheophyta</taxon>
        <taxon>Spermatophyta</taxon>
        <taxon>Magnoliopsida</taxon>
        <taxon>eudicotyledons</taxon>
        <taxon>Gunneridae</taxon>
        <taxon>Pentapetalae</taxon>
        <taxon>asterids</taxon>
        <taxon>campanulids</taxon>
        <taxon>Asterales</taxon>
        <taxon>Asteraceae</taxon>
        <taxon>Asteroideae</taxon>
        <taxon>Anthemideae</taxon>
        <taxon>Anthemidinae</taxon>
        <taxon>Tanacetum</taxon>
    </lineage>
</organism>
<dbReference type="InterPro" id="IPR043128">
    <property type="entry name" value="Rev_trsase/Diguanyl_cyclase"/>
</dbReference>
<comment type="caution">
    <text evidence="2">The sequence shown here is derived from an EMBL/GenBank/DDBJ whole genome shotgun (WGS) entry which is preliminary data.</text>
</comment>
<protein>
    <submittedName>
        <fullName evidence="2">Reverse transcriptase domain-containing protein</fullName>
    </submittedName>
</protein>
<dbReference type="PROSITE" id="PS50994">
    <property type="entry name" value="INTEGRASE"/>
    <property type="match status" value="1"/>
</dbReference>